<keyword evidence="1 4" id="KW-0812">Transmembrane</keyword>
<evidence type="ECO:0000313" key="6">
    <source>
        <dbReference type="Proteomes" id="UP000324927"/>
    </source>
</evidence>
<feature type="transmembrane region" description="Helical" evidence="4">
    <location>
        <begin position="42"/>
        <end position="64"/>
    </location>
</feature>
<name>A0A5A9GSD1_AZOLI</name>
<feature type="transmembrane region" description="Helical" evidence="4">
    <location>
        <begin position="268"/>
        <end position="291"/>
    </location>
</feature>
<feature type="transmembrane region" description="Helical" evidence="4">
    <location>
        <begin position="97"/>
        <end position="119"/>
    </location>
</feature>
<dbReference type="InterPro" id="IPR011701">
    <property type="entry name" value="MFS"/>
</dbReference>
<evidence type="ECO:0000256" key="1">
    <source>
        <dbReference type="ARBA" id="ARBA00022692"/>
    </source>
</evidence>
<evidence type="ECO:0000256" key="4">
    <source>
        <dbReference type="SAM" id="Phobius"/>
    </source>
</evidence>
<dbReference type="Proteomes" id="UP000324927">
    <property type="component" value="Unassembled WGS sequence"/>
</dbReference>
<evidence type="ECO:0000256" key="2">
    <source>
        <dbReference type="ARBA" id="ARBA00022989"/>
    </source>
</evidence>
<sequence>MPARLVWALGVSQLLCWGVSYYLIGLFGEAMAADLGQGLPAIHGGFTLALVVMGLVSSAVGRAIDRRGGRAVMVAGSLLMAAGCVGLALAHGLLLYYAAWVLLGLAMRMALYDAAFAALARIGGRAARTPISQITLLGGLASSVMWPVGQWLAEGLGWRGALYVYALLALATIPLHLLIPPDRHVELVPSAGGAAGAPPPSPPSALAAILYALIVALTGMLNSGLSAHMIGMLTGLGMLPALAVWVSTLRGVGQSAARLAEIQFGKRLSAFGLSILATGLIVPCFLLPVGFGAAPAAGIGFALLFGAGNGLVTIVRGALPLSLFDPARYGQIVGRLITPGFFVSALAPLFYALVIEHFGDAAALWLSFLLALAALAAALVLALRFGGRNGA</sequence>
<protein>
    <submittedName>
        <fullName evidence="5">MFS transporter</fullName>
    </submittedName>
</protein>
<feature type="transmembrane region" description="Helical" evidence="4">
    <location>
        <begin position="361"/>
        <end position="383"/>
    </location>
</feature>
<dbReference type="EMBL" id="VTTN01000002">
    <property type="protein sequence ID" value="KAA0597348.1"/>
    <property type="molecule type" value="Genomic_DNA"/>
</dbReference>
<dbReference type="InterPro" id="IPR036259">
    <property type="entry name" value="MFS_trans_sf"/>
</dbReference>
<feature type="transmembrane region" description="Helical" evidence="4">
    <location>
        <begin position="71"/>
        <end position="91"/>
    </location>
</feature>
<organism evidence="5 6">
    <name type="scientific">Azospirillum lipoferum</name>
    <dbReference type="NCBI Taxonomy" id="193"/>
    <lineage>
        <taxon>Bacteria</taxon>
        <taxon>Pseudomonadati</taxon>
        <taxon>Pseudomonadota</taxon>
        <taxon>Alphaproteobacteria</taxon>
        <taxon>Rhodospirillales</taxon>
        <taxon>Azospirillaceae</taxon>
        <taxon>Azospirillum</taxon>
    </lineage>
</organism>
<dbReference type="Pfam" id="PF07690">
    <property type="entry name" value="MFS_1"/>
    <property type="match status" value="1"/>
</dbReference>
<dbReference type="AlphaFoldDB" id="A0A5A9GSD1"/>
<keyword evidence="3 4" id="KW-0472">Membrane</keyword>
<feature type="transmembrane region" description="Helical" evidence="4">
    <location>
        <begin position="297"/>
        <end position="324"/>
    </location>
</feature>
<dbReference type="SUPFAM" id="SSF103473">
    <property type="entry name" value="MFS general substrate transporter"/>
    <property type="match status" value="1"/>
</dbReference>
<feature type="transmembrane region" description="Helical" evidence="4">
    <location>
        <begin position="160"/>
        <end position="179"/>
    </location>
</feature>
<dbReference type="Gene3D" id="1.20.1250.20">
    <property type="entry name" value="MFS general substrate transporter like domains"/>
    <property type="match status" value="1"/>
</dbReference>
<keyword evidence="2 4" id="KW-1133">Transmembrane helix</keyword>
<accession>A0A5A9GSD1</accession>
<keyword evidence="6" id="KW-1185">Reference proteome</keyword>
<comment type="caution">
    <text evidence="5">The sequence shown here is derived from an EMBL/GenBank/DDBJ whole genome shotgun (WGS) entry which is preliminary data.</text>
</comment>
<evidence type="ECO:0000313" key="5">
    <source>
        <dbReference type="EMBL" id="KAA0597348.1"/>
    </source>
</evidence>
<feature type="transmembrane region" description="Helical" evidence="4">
    <location>
        <begin position="227"/>
        <end position="247"/>
    </location>
</feature>
<evidence type="ECO:0000256" key="3">
    <source>
        <dbReference type="ARBA" id="ARBA00023136"/>
    </source>
</evidence>
<proteinExistence type="predicted"/>
<dbReference type="GO" id="GO:0022857">
    <property type="term" value="F:transmembrane transporter activity"/>
    <property type="evidence" value="ECO:0007669"/>
    <property type="project" value="InterPro"/>
</dbReference>
<reference evidence="5 6" key="1">
    <citation type="submission" date="2019-08" db="EMBL/GenBank/DDBJ databases">
        <authorList>
            <person name="Grouzdev D."/>
            <person name="Tikhonova E."/>
            <person name="Kravchenko I."/>
        </authorList>
    </citation>
    <scope>NUCLEOTIDE SEQUENCE [LARGE SCALE GENOMIC DNA]</scope>
    <source>
        <strain evidence="5 6">59b</strain>
    </source>
</reference>
<dbReference type="OrthoDB" id="7200137at2"/>
<gene>
    <name evidence="5" type="ORF">FZ942_08255</name>
</gene>
<feature type="transmembrane region" description="Helical" evidence="4">
    <location>
        <begin position="336"/>
        <end position="355"/>
    </location>
</feature>